<dbReference type="GO" id="GO:0006302">
    <property type="term" value="P:double-strand break repair"/>
    <property type="evidence" value="ECO:0007669"/>
    <property type="project" value="InterPro"/>
</dbReference>
<dbReference type="InterPro" id="IPR027417">
    <property type="entry name" value="P-loop_NTPase"/>
</dbReference>
<dbReference type="PANTHER" id="PTHR32114:SF2">
    <property type="entry name" value="ABC TRANSPORTER ABCH.3"/>
    <property type="match status" value="1"/>
</dbReference>
<name>A0A9W6L9Y2_9BACT</name>
<feature type="domain" description="Rad50/SbcC-type AAA" evidence="1">
    <location>
        <begin position="4"/>
        <end position="220"/>
    </location>
</feature>
<reference evidence="2" key="1">
    <citation type="submission" date="2022-12" db="EMBL/GenBank/DDBJ databases">
        <title>Reference genome sequencing for broad-spectrum identification of bacterial and archaeal isolates by mass spectrometry.</title>
        <authorList>
            <person name="Sekiguchi Y."/>
            <person name="Tourlousse D.M."/>
        </authorList>
    </citation>
    <scope>NUCLEOTIDE SEQUENCE</scope>
    <source>
        <strain evidence="2">ASRB1</strain>
    </source>
</reference>
<dbReference type="AlphaFoldDB" id="A0A9W6L9Y2"/>
<accession>A0A9W6L9Y2</accession>
<dbReference type="InterPro" id="IPR038729">
    <property type="entry name" value="Rad50/SbcC_AAA"/>
</dbReference>
<keyword evidence="3" id="KW-1185">Reference proteome</keyword>
<protein>
    <recommendedName>
        <fullName evidence="1">Rad50/SbcC-type AAA domain-containing protein</fullName>
    </recommendedName>
</protein>
<dbReference type="Gene3D" id="3.40.50.300">
    <property type="entry name" value="P-loop containing nucleotide triphosphate hydrolases"/>
    <property type="match status" value="1"/>
</dbReference>
<organism evidence="2 3">
    <name type="scientific">Desulforhabdus amnigena</name>
    <dbReference type="NCBI Taxonomy" id="40218"/>
    <lineage>
        <taxon>Bacteria</taxon>
        <taxon>Pseudomonadati</taxon>
        <taxon>Thermodesulfobacteriota</taxon>
        <taxon>Syntrophobacteria</taxon>
        <taxon>Syntrophobacterales</taxon>
        <taxon>Syntrophobacteraceae</taxon>
        <taxon>Desulforhabdus</taxon>
    </lineage>
</organism>
<evidence type="ECO:0000259" key="1">
    <source>
        <dbReference type="Pfam" id="PF13476"/>
    </source>
</evidence>
<dbReference type="Pfam" id="PF13476">
    <property type="entry name" value="AAA_23"/>
    <property type="match status" value="1"/>
</dbReference>
<evidence type="ECO:0000313" key="2">
    <source>
        <dbReference type="EMBL" id="GLI35625.1"/>
    </source>
</evidence>
<evidence type="ECO:0000313" key="3">
    <source>
        <dbReference type="Proteomes" id="UP001144372"/>
    </source>
</evidence>
<dbReference type="Proteomes" id="UP001144372">
    <property type="component" value="Unassembled WGS sequence"/>
</dbReference>
<dbReference type="EMBL" id="BSDR01000001">
    <property type="protein sequence ID" value="GLI35625.1"/>
    <property type="molecule type" value="Genomic_DNA"/>
</dbReference>
<comment type="caution">
    <text evidence="2">The sequence shown here is derived from an EMBL/GenBank/DDBJ whole genome shotgun (WGS) entry which is preliminary data.</text>
</comment>
<dbReference type="RefSeq" id="WP_281795609.1">
    <property type="nucleotide sequence ID" value="NZ_BSDR01000001.1"/>
</dbReference>
<gene>
    <name evidence="2" type="ORF">DAMNIGENAA_30580</name>
</gene>
<dbReference type="PANTHER" id="PTHR32114">
    <property type="entry name" value="ABC TRANSPORTER ABCH.3"/>
    <property type="match status" value="1"/>
</dbReference>
<dbReference type="GO" id="GO:0016887">
    <property type="term" value="F:ATP hydrolysis activity"/>
    <property type="evidence" value="ECO:0007669"/>
    <property type="project" value="InterPro"/>
</dbReference>
<proteinExistence type="predicted"/>
<dbReference type="SUPFAM" id="SSF52540">
    <property type="entry name" value="P-loop containing nucleoside triphosphate hydrolases"/>
    <property type="match status" value="1"/>
</dbReference>
<sequence length="605" mass="67608">MIRRITIENYMAHKSTTLDLAQGVTVITGPNNTGKSAIVEAIRSIAQNPPTKNSIRHGAKSALVRMELDTGETIEWVRTDKSALYNLTRTDPTGNEGTPQTETFAKFGRTPPEAIRQLLRLDPVETETGAVDIHIGNQRYPIFLLDQAGSQAASFFAASTEAEYLLRMQQALKRRTDRTRSRRKELLQECERDEKKLERFAPLGEIASLLCEAESLYEKIGKARKDLPAMQDFLDAFEGILAGYRLKSVDAEVLESLTVPPKPYALLPMESLCREIAAAVHLLETCHSRLEIFFSLKTPPVAHEVPALEELVHRIENACIRHEAAFKQVEVLQRILSPPQLQDAAFLKEIVGKLQRTANARDAVLGTAFVLQPLSPPPALLDIGILERITDSIEKDVKFLSARQEVADLLEPLTPPPVLEEVLDLESVIRVFETHLEHHRLAAKKDHVLQGIDFPPDLKSLEGLKNIIAELENCGIKLKQSIEQEGILQDLRVLPALQKLGDLDALLDVFASLAVQMEKVERGSRLFGALIVPPLLNDVQDMRDIVEQIHQLERGISENEKIRATQQDRLMKKRQELEETLLQAGACPLCGHPMDIDHFLGGMHA</sequence>